<evidence type="ECO:0000256" key="1">
    <source>
        <dbReference type="SAM" id="MobiDB-lite"/>
    </source>
</evidence>
<dbReference type="InterPro" id="IPR044238">
    <property type="entry name" value="ASHR2-like"/>
</dbReference>
<dbReference type="EMBL" id="JBANAX010000145">
    <property type="protein sequence ID" value="KAL1220798.1"/>
    <property type="molecule type" value="Genomic_DNA"/>
</dbReference>
<keyword evidence="3" id="KW-1185">Reference proteome</keyword>
<evidence type="ECO:0000313" key="3">
    <source>
        <dbReference type="Proteomes" id="UP001558713"/>
    </source>
</evidence>
<protein>
    <submittedName>
        <fullName evidence="2">Histone-lysine N-methyltransferase ASHR2</fullName>
    </submittedName>
</protein>
<dbReference type="Proteomes" id="UP001558713">
    <property type="component" value="Unassembled WGS sequence"/>
</dbReference>
<organism evidence="2 3">
    <name type="scientific">Cardamine amara subsp. amara</name>
    <dbReference type="NCBI Taxonomy" id="228776"/>
    <lineage>
        <taxon>Eukaryota</taxon>
        <taxon>Viridiplantae</taxon>
        <taxon>Streptophyta</taxon>
        <taxon>Embryophyta</taxon>
        <taxon>Tracheophyta</taxon>
        <taxon>Spermatophyta</taxon>
        <taxon>Magnoliopsida</taxon>
        <taxon>eudicotyledons</taxon>
        <taxon>Gunneridae</taxon>
        <taxon>Pentapetalae</taxon>
        <taxon>rosids</taxon>
        <taxon>malvids</taxon>
        <taxon>Brassicales</taxon>
        <taxon>Brassicaceae</taxon>
        <taxon>Cardamineae</taxon>
        <taxon>Cardamine</taxon>
    </lineage>
</organism>
<accession>A0ABD1BUB7</accession>
<dbReference type="AlphaFoldDB" id="A0ABD1BUB7"/>
<comment type="caution">
    <text evidence="2">The sequence shown here is derived from an EMBL/GenBank/DDBJ whole genome shotgun (WGS) entry which is preliminary data.</text>
</comment>
<feature type="compositionally biased region" description="Basic residues" evidence="1">
    <location>
        <begin position="8"/>
        <end position="28"/>
    </location>
</feature>
<sequence>MMSWMMKMGKKKRWRMKKVTRKTKKKKKLLDDESSFPHAYFFVRHMCEKENCFGTLAPLPPKTCDASKVLECNVCGSLKEDEVGRNQ</sequence>
<name>A0ABD1BUB7_CARAN</name>
<proteinExistence type="predicted"/>
<dbReference type="PANTHER" id="PTHR47420:SF3">
    <property type="entry name" value="HISTONE-LYSINE N-METHYLTRANSFERASE ASHR2"/>
    <property type="match status" value="1"/>
</dbReference>
<evidence type="ECO:0000313" key="2">
    <source>
        <dbReference type="EMBL" id="KAL1220798.1"/>
    </source>
</evidence>
<gene>
    <name evidence="2" type="ORF">V5N11_030882</name>
</gene>
<dbReference type="PANTHER" id="PTHR47420">
    <property type="entry name" value="HISTONE-LYSINE N-METHYLTRANSFERASE ASHR2"/>
    <property type="match status" value="1"/>
</dbReference>
<feature type="region of interest" description="Disordered" evidence="1">
    <location>
        <begin position="1"/>
        <end position="30"/>
    </location>
</feature>
<reference evidence="2 3" key="1">
    <citation type="submission" date="2024-04" db="EMBL/GenBank/DDBJ databases">
        <title>Genome assembly C_amara_ONT_v2.</title>
        <authorList>
            <person name="Yant L."/>
            <person name="Moore C."/>
            <person name="Slenker M."/>
        </authorList>
    </citation>
    <scope>NUCLEOTIDE SEQUENCE [LARGE SCALE GENOMIC DNA]</scope>
    <source>
        <tissue evidence="2">Leaf</tissue>
    </source>
</reference>